<evidence type="ECO:0000313" key="2">
    <source>
        <dbReference type="Proteomes" id="UP000018888"/>
    </source>
</evidence>
<gene>
    <name evidence="1" type="ORF">GLOIN_2v1588552</name>
</gene>
<evidence type="ECO:0000313" key="1">
    <source>
        <dbReference type="EMBL" id="POG73301.1"/>
    </source>
</evidence>
<reference evidence="1 2" key="2">
    <citation type="journal article" date="2018" name="New Phytol.">
        <title>High intraspecific genome diversity in the model arbuscular mycorrhizal symbiont Rhizophagus irregularis.</title>
        <authorList>
            <person name="Chen E.C.H."/>
            <person name="Morin E."/>
            <person name="Beaudet D."/>
            <person name="Noel J."/>
            <person name="Yildirir G."/>
            <person name="Ndikumana S."/>
            <person name="Charron P."/>
            <person name="St-Onge C."/>
            <person name="Giorgi J."/>
            <person name="Kruger M."/>
            <person name="Marton T."/>
            <person name="Ropars J."/>
            <person name="Grigoriev I.V."/>
            <person name="Hainaut M."/>
            <person name="Henrissat B."/>
            <person name="Roux C."/>
            <person name="Martin F."/>
            <person name="Corradi N."/>
        </authorList>
    </citation>
    <scope>NUCLEOTIDE SEQUENCE [LARGE SCALE GENOMIC DNA]</scope>
    <source>
        <strain evidence="1 2">DAOM 197198</strain>
    </source>
</reference>
<comment type="caution">
    <text evidence="1">The sequence shown here is derived from an EMBL/GenBank/DDBJ whole genome shotgun (WGS) entry which is preliminary data.</text>
</comment>
<proteinExistence type="predicted"/>
<dbReference type="EMBL" id="AUPC02000085">
    <property type="protein sequence ID" value="POG73301.1"/>
    <property type="molecule type" value="Genomic_DNA"/>
</dbReference>
<protein>
    <submittedName>
        <fullName evidence="1">Uncharacterized protein</fullName>
    </submittedName>
</protein>
<accession>A0A2P4Q6M6</accession>
<sequence length="59" mass="7049">MFYFYRLFWEIKKCSSTLYDTLCTDRILFSLFFASSTPLYEAFLYQLIASSLFLLIPIP</sequence>
<dbReference type="Proteomes" id="UP000018888">
    <property type="component" value="Unassembled WGS sequence"/>
</dbReference>
<reference evidence="1 2" key="1">
    <citation type="journal article" date="2013" name="Proc. Natl. Acad. Sci. U.S.A.">
        <title>Genome of an arbuscular mycorrhizal fungus provides insight into the oldest plant symbiosis.</title>
        <authorList>
            <person name="Tisserant E."/>
            <person name="Malbreil M."/>
            <person name="Kuo A."/>
            <person name="Kohler A."/>
            <person name="Symeonidi A."/>
            <person name="Balestrini R."/>
            <person name="Charron P."/>
            <person name="Duensing N."/>
            <person name="Frei Dit Frey N."/>
            <person name="Gianinazzi-Pearson V."/>
            <person name="Gilbert L.B."/>
            <person name="Handa Y."/>
            <person name="Herr J.R."/>
            <person name="Hijri M."/>
            <person name="Koul R."/>
            <person name="Kawaguchi M."/>
            <person name="Krajinski F."/>
            <person name="Lammers P.J."/>
            <person name="Masclaux F.G."/>
            <person name="Murat C."/>
            <person name="Morin E."/>
            <person name="Ndikumana S."/>
            <person name="Pagni M."/>
            <person name="Petitpierre D."/>
            <person name="Requena N."/>
            <person name="Rosikiewicz P."/>
            <person name="Riley R."/>
            <person name="Saito K."/>
            <person name="San Clemente H."/>
            <person name="Shapiro H."/>
            <person name="van Tuinen D."/>
            <person name="Becard G."/>
            <person name="Bonfante P."/>
            <person name="Paszkowski U."/>
            <person name="Shachar-Hill Y.Y."/>
            <person name="Tuskan G.A."/>
            <person name="Young P.W."/>
            <person name="Sanders I.R."/>
            <person name="Henrissat B."/>
            <person name="Rensing S.A."/>
            <person name="Grigoriev I.V."/>
            <person name="Corradi N."/>
            <person name="Roux C."/>
            <person name="Martin F."/>
        </authorList>
    </citation>
    <scope>NUCLEOTIDE SEQUENCE [LARGE SCALE GENOMIC DNA]</scope>
    <source>
        <strain evidence="1 2">DAOM 197198</strain>
    </source>
</reference>
<name>A0A2P4Q6M6_RHIID</name>
<dbReference type="AlphaFoldDB" id="A0A2P4Q6M6"/>
<keyword evidence="2" id="KW-1185">Reference proteome</keyword>
<organism evidence="1 2">
    <name type="scientific">Rhizophagus irregularis (strain DAOM 181602 / DAOM 197198 / MUCL 43194)</name>
    <name type="common">Arbuscular mycorrhizal fungus</name>
    <name type="synonym">Glomus intraradices</name>
    <dbReference type="NCBI Taxonomy" id="747089"/>
    <lineage>
        <taxon>Eukaryota</taxon>
        <taxon>Fungi</taxon>
        <taxon>Fungi incertae sedis</taxon>
        <taxon>Mucoromycota</taxon>
        <taxon>Glomeromycotina</taxon>
        <taxon>Glomeromycetes</taxon>
        <taxon>Glomerales</taxon>
        <taxon>Glomeraceae</taxon>
        <taxon>Rhizophagus</taxon>
    </lineage>
</organism>